<evidence type="ECO:0000313" key="3">
    <source>
        <dbReference type="Proteomes" id="UP001614394"/>
    </source>
</evidence>
<dbReference type="Gene3D" id="3.90.960.10">
    <property type="entry name" value="YbaK/aminoacyl-tRNA synthetase-associated domain"/>
    <property type="match status" value="1"/>
</dbReference>
<organism evidence="2 3">
    <name type="scientific">Streptomyces fildesensis</name>
    <dbReference type="NCBI Taxonomy" id="375757"/>
    <lineage>
        <taxon>Bacteria</taxon>
        <taxon>Bacillati</taxon>
        <taxon>Actinomycetota</taxon>
        <taxon>Actinomycetes</taxon>
        <taxon>Kitasatosporales</taxon>
        <taxon>Streptomycetaceae</taxon>
        <taxon>Streptomyces</taxon>
    </lineage>
</organism>
<dbReference type="PANTHER" id="PTHR30411:SF9">
    <property type="entry name" value="MULTIFUNCTIONAL SER_THR-TRNA DEACYLASE PROXP-Y"/>
    <property type="match status" value="1"/>
</dbReference>
<dbReference type="InterPro" id="IPR036754">
    <property type="entry name" value="YbaK/aa-tRNA-synt-asso_dom_sf"/>
</dbReference>
<dbReference type="SUPFAM" id="SSF55826">
    <property type="entry name" value="YbaK/ProRS associated domain"/>
    <property type="match status" value="1"/>
</dbReference>
<evidence type="ECO:0000259" key="1">
    <source>
        <dbReference type="Pfam" id="PF04073"/>
    </source>
</evidence>
<comment type="caution">
    <text evidence="2">The sequence shown here is derived from an EMBL/GenBank/DDBJ whole genome shotgun (WGS) entry which is preliminary data.</text>
</comment>
<evidence type="ECO:0000313" key="2">
    <source>
        <dbReference type="EMBL" id="MFI9100930.1"/>
    </source>
</evidence>
<sequence length="177" mass="19372">MTDTLIHAPPADRTARAHLLDLLTRHGARFRRIEHPPEGRTDVASALRGHPVAQAAKCIVVRVKVTKKSSHYVLAVVPGDRRVDLDRIQELWGARQASFADRATAERLSGCVSGSIVPFTFDPALELVVDPALLEHQEIFFNAADLSLSVALDVRDYLRIAVPRTEAIAENAVALAD</sequence>
<dbReference type="Proteomes" id="UP001614394">
    <property type="component" value="Unassembled WGS sequence"/>
</dbReference>
<proteinExistence type="predicted"/>
<reference evidence="2 3" key="1">
    <citation type="submission" date="2024-10" db="EMBL/GenBank/DDBJ databases">
        <title>The Natural Products Discovery Center: Release of the First 8490 Sequenced Strains for Exploring Actinobacteria Biosynthetic Diversity.</title>
        <authorList>
            <person name="Kalkreuter E."/>
            <person name="Kautsar S.A."/>
            <person name="Yang D."/>
            <person name="Bader C.D."/>
            <person name="Teijaro C.N."/>
            <person name="Fluegel L."/>
            <person name="Davis C.M."/>
            <person name="Simpson J.R."/>
            <person name="Lauterbach L."/>
            <person name="Steele A.D."/>
            <person name="Gui C."/>
            <person name="Meng S."/>
            <person name="Li G."/>
            <person name="Viehrig K."/>
            <person name="Ye F."/>
            <person name="Su P."/>
            <person name="Kiefer A.F."/>
            <person name="Nichols A."/>
            <person name="Cepeda A.J."/>
            <person name="Yan W."/>
            <person name="Fan B."/>
            <person name="Jiang Y."/>
            <person name="Adhikari A."/>
            <person name="Zheng C.-J."/>
            <person name="Schuster L."/>
            <person name="Cowan T.M."/>
            <person name="Smanski M.J."/>
            <person name="Chevrette M.G."/>
            <person name="De Carvalho L.P.S."/>
            <person name="Shen B."/>
        </authorList>
    </citation>
    <scope>NUCLEOTIDE SEQUENCE [LARGE SCALE GENOMIC DNA]</scope>
    <source>
        <strain evidence="2 3">NPDC053399</strain>
    </source>
</reference>
<accession>A0ABW8C3B8</accession>
<gene>
    <name evidence="2" type="ORF">ACIGXA_10405</name>
</gene>
<dbReference type="PANTHER" id="PTHR30411">
    <property type="entry name" value="CYTOPLASMIC PROTEIN"/>
    <property type="match status" value="1"/>
</dbReference>
<name>A0ABW8C3B8_9ACTN</name>
<dbReference type="Pfam" id="PF04073">
    <property type="entry name" value="tRNA_edit"/>
    <property type="match status" value="1"/>
</dbReference>
<keyword evidence="3" id="KW-1185">Reference proteome</keyword>
<protein>
    <submittedName>
        <fullName evidence="2">YbaK/EbsC family protein</fullName>
    </submittedName>
</protein>
<feature type="domain" description="YbaK/aminoacyl-tRNA synthetase-associated" evidence="1">
    <location>
        <begin position="40"/>
        <end position="159"/>
    </location>
</feature>
<dbReference type="InterPro" id="IPR007214">
    <property type="entry name" value="YbaK/aa-tRNA-synth-assoc-dom"/>
</dbReference>
<dbReference type="RefSeq" id="WP_399646733.1">
    <property type="nucleotide sequence ID" value="NZ_JBITYG010000002.1"/>
</dbReference>
<dbReference type="EMBL" id="JBITYG010000002">
    <property type="protein sequence ID" value="MFI9100930.1"/>
    <property type="molecule type" value="Genomic_DNA"/>
</dbReference>